<reference evidence="3 4" key="1">
    <citation type="journal article" date="2005" name="BMC Genomics">
        <title>Bacterial genome adaptation to niches: divergence of the potential virulence genes in three Burkholderia species of different survival strategies.</title>
        <authorList>
            <person name="Kim H.S."/>
            <person name="Schell M.A."/>
            <person name="Yu Y."/>
            <person name="Ulrich R.L."/>
            <person name="Sarria S.H."/>
            <person name="Nierman W.C."/>
            <person name="DeShazer D."/>
        </authorList>
    </citation>
    <scope>NUCLEOTIDE SEQUENCE [LARGE SCALE GENOMIC DNA]</scope>
    <source>
        <strain evidence="4">ATCC 700388 / DSM 13276 / CCUG 48851 / CIP 106301 / E264</strain>
    </source>
</reference>
<dbReference type="InterPro" id="IPR001584">
    <property type="entry name" value="Integrase_cat-core"/>
</dbReference>
<dbReference type="GO" id="GO:0015074">
    <property type="term" value="P:DNA integration"/>
    <property type="evidence" value="ECO:0007669"/>
    <property type="project" value="InterPro"/>
</dbReference>
<feature type="compositionally biased region" description="Polar residues" evidence="1">
    <location>
        <begin position="144"/>
        <end position="154"/>
    </location>
</feature>
<dbReference type="Pfam" id="PF00665">
    <property type="entry name" value="rve"/>
    <property type="match status" value="1"/>
</dbReference>
<feature type="domain" description="Integrase catalytic" evidence="2">
    <location>
        <begin position="47"/>
        <end position="82"/>
    </location>
</feature>
<keyword evidence="4" id="KW-1185">Reference proteome</keyword>
<dbReference type="GO" id="GO:0003676">
    <property type="term" value="F:nucleic acid binding"/>
    <property type="evidence" value="ECO:0007669"/>
    <property type="project" value="InterPro"/>
</dbReference>
<evidence type="ECO:0000313" key="3">
    <source>
        <dbReference type="EMBL" id="ABC38965.1"/>
    </source>
</evidence>
<evidence type="ECO:0000313" key="4">
    <source>
        <dbReference type="Proteomes" id="UP000001930"/>
    </source>
</evidence>
<dbReference type="InterPro" id="IPR036397">
    <property type="entry name" value="RNaseH_sf"/>
</dbReference>
<evidence type="ECO:0000259" key="2">
    <source>
        <dbReference type="Pfam" id="PF00665"/>
    </source>
</evidence>
<dbReference type="HOGENOM" id="CLU_1472588_0_0_4"/>
<dbReference type="SUPFAM" id="SSF53098">
    <property type="entry name" value="Ribonuclease H-like"/>
    <property type="match status" value="1"/>
</dbReference>
<dbReference type="InterPro" id="IPR050900">
    <property type="entry name" value="Transposase_IS3/IS150/IS904"/>
</dbReference>
<proteinExistence type="predicted"/>
<dbReference type="Gene3D" id="3.30.420.10">
    <property type="entry name" value="Ribonuclease H-like superfamily/Ribonuclease H"/>
    <property type="match status" value="1"/>
</dbReference>
<organism evidence="3 4">
    <name type="scientific">Burkholderia thailandensis (strain ATCC 700388 / DSM 13276 / CCUG 48851 / CIP 106301 / E264)</name>
    <dbReference type="NCBI Taxonomy" id="271848"/>
    <lineage>
        <taxon>Bacteria</taxon>
        <taxon>Pseudomonadati</taxon>
        <taxon>Pseudomonadota</taxon>
        <taxon>Betaproteobacteria</taxon>
        <taxon>Burkholderiales</taxon>
        <taxon>Burkholderiaceae</taxon>
        <taxon>Burkholderia</taxon>
        <taxon>pseudomallei group</taxon>
    </lineage>
</organism>
<dbReference type="Proteomes" id="UP000001930">
    <property type="component" value="Chromosome I"/>
</dbReference>
<gene>
    <name evidence="3" type="ordered locus">BTH_I3088</name>
</gene>
<dbReference type="PANTHER" id="PTHR46889">
    <property type="entry name" value="TRANSPOSASE INSF FOR INSERTION SEQUENCE IS3B-RELATED"/>
    <property type="match status" value="1"/>
</dbReference>
<dbReference type="AlphaFoldDB" id="Q2SU11"/>
<protein>
    <submittedName>
        <fullName evidence="3">Transposase</fullName>
    </submittedName>
</protein>
<feature type="region of interest" description="Disordered" evidence="1">
    <location>
        <begin position="106"/>
        <end position="154"/>
    </location>
</feature>
<sequence>MPLREVLFGASVDTVVPATRRGGAYSGNIHSHRRDGTGDSLTFRREGLLFHSDQGGQYASRKFRQRLWRYRIQQSMSRRGNCWDNSPMERLFRSFKTEWLPPRIMTGTGGENHAEPGWPKPQLSGREDSNGGRSAVESCPDVANAQQRQTQIDQNGANLPGDCVRVLWSRLSSDAWRRCSNPV</sequence>
<dbReference type="InterPro" id="IPR012337">
    <property type="entry name" value="RNaseH-like_sf"/>
</dbReference>
<evidence type="ECO:0000256" key="1">
    <source>
        <dbReference type="SAM" id="MobiDB-lite"/>
    </source>
</evidence>
<name>Q2SU11_BURTA</name>
<accession>Q2SU11</accession>
<dbReference type="EMBL" id="CP000086">
    <property type="protein sequence ID" value="ABC38965.1"/>
    <property type="molecule type" value="Genomic_DNA"/>
</dbReference>
<dbReference type="KEGG" id="bte:BTH_I3088"/>